<dbReference type="RefSeq" id="WP_146485026.1">
    <property type="nucleotide sequence ID" value="NZ_VIGX01000001.1"/>
</dbReference>
<organism evidence="2 3">
    <name type="scientific">Tsukamurella conjunctivitidis</name>
    <dbReference type="NCBI Taxonomy" id="2592068"/>
    <lineage>
        <taxon>Bacteria</taxon>
        <taxon>Bacillati</taxon>
        <taxon>Actinomycetota</taxon>
        <taxon>Actinomycetes</taxon>
        <taxon>Mycobacteriales</taxon>
        <taxon>Tsukamurellaceae</taxon>
        <taxon>Tsukamurella</taxon>
    </lineage>
</organism>
<dbReference type="Proteomes" id="UP000319375">
    <property type="component" value="Unassembled WGS sequence"/>
</dbReference>
<dbReference type="PROSITE" id="PS51257">
    <property type="entry name" value="PROKAR_LIPOPROTEIN"/>
    <property type="match status" value="1"/>
</dbReference>
<feature type="chain" id="PRO_5038874067" description="DUF3298 domain-containing protein" evidence="1">
    <location>
        <begin position="22"/>
        <end position="268"/>
    </location>
</feature>
<dbReference type="OrthoDB" id="4371734at2"/>
<proteinExistence type="predicted"/>
<evidence type="ECO:0000313" key="2">
    <source>
        <dbReference type="EMBL" id="TWS30385.1"/>
    </source>
</evidence>
<evidence type="ECO:0008006" key="4">
    <source>
        <dbReference type="Google" id="ProtNLM"/>
    </source>
</evidence>
<reference evidence="2 3" key="1">
    <citation type="submission" date="2019-06" db="EMBL/GenBank/DDBJ databases">
        <title>Tsukamurella conjunctivitidis sp. nov., Tsukamurella assacharolytica sp. nov. and Tsukamurella sputae sp. nov. isolated from patients with conjunctivitis, bacteraemia (lymphoma) and respiratory infection (sputum) in Hong Kong.</title>
        <authorList>
            <person name="Teng J.L.L."/>
            <person name="Lee H.H."/>
            <person name="Fong J.Y.H."/>
            <person name="Fok K.M.N."/>
            <person name="Lau S.K.P."/>
            <person name="Woo P.C.Y."/>
        </authorList>
    </citation>
    <scope>NUCLEOTIDE SEQUENCE [LARGE SCALE GENOMIC DNA]</scope>
    <source>
        <strain evidence="2 3">HKU72</strain>
    </source>
</reference>
<sequence length="268" mass="27211">MRRRRFVAGLVVCAATVTVVACGDRAAPALETSDASAGSVAVSAGAPATSASAPSRDLGPVGPTAVAAHGYVPGLARSTGSEGAVTYDVQVPTLTGGNAAAAERFTASMRASLADRVRTLGPAPKPITVTDGRVASGERSRVSRIGAKAVGGVLLTNYFMQGAAHPNNQIGTVVINTGTAQPILLSDVLPTAKAIAGVKDLIRRQVTEAGPTPSLNEATTLANWLPTAAGITFYVPVAHAAGDFWPFALPWRDLDGIVPAEVIALLRA</sequence>
<accession>A0A5C5S7H7</accession>
<name>A0A5C5S7H7_9ACTN</name>
<keyword evidence="1" id="KW-0732">Signal</keyword>
<dbReference type="AlphaFoldDB" id="A0A5C5S7H7"/>
<evidence type="ECO:0000256" key="1">
    <source>
        <dbReference type="SAM" id="SignalP"/>
    </source>
</evidence>
<feature type="signal peptide" evidence="1">
    <location>
        <begin position="1"/>
        <end position="21"/>
    </location>
</feature>
<evidence type="ECO:0000313" key="3">
    <source>
        <dbReference type="Proteomes" id="UP000319375"/>
    </source>
</evidence>
<protein>
    <recommendedName>
        <fullName evidence="4">DUF3298 domain-containing protein</fullName>
    </recommendedName>
</protein>
<comment type="caution">
    <text evidence="2">The sequence shown here is derived from an EMBL/GenBank/DDBJ whole genome shotgun (WGS) entry which is preliminary data.</text>
</comment>
<gene>
    <name evidence="2" type="ORF">FK530_00420</name>
</gene>
<dbReference type="EMBL" id="VIGX01000001">
    <property type="protein sequence ID" value="TWS30385.1"/>
    <property type="molecule type" value="Genomic_DNA"/>
</dbReference>
<keyword evidence="3" id="KW-1185">Reference proteome</keyword>